<gene>
    <name evidence="2" type="ORF">Pan216_18200</name>
</gene>
<protein>
    <submittedName>
        <fullName evidence="2">Transposase IS200 like protein</fullName>
    </submittedName>
</protein>
<dbReference type="Pfam" id="PF01797">
    <property type="entry name" value="Y1_Tnp"/>
    <property type="match status" value="1"/>
</dbReference>
<dbReference type="PANTHER" id="PTHR34322">
    <property type="entry name" value="TRANSPOSASE, Y1_TNP DOMAIN-CONTAINING"/>
    <property type="match status" value="1"/>
</dbReference>
<dbReference type="KEGG" id="knv:Pan216_18200"/>
<evidence type="ECO:0000313" key="3">
    <source>
        <dbReference type="Proteomes" id="UP000317093"/>
    </source>
</evidence>
<dbReference type="GO" id="GO:0003677">
    <property type="term" value="F:DNA binding"/>
    <property type="evidence" value="ECO:0007669"/>
    <property type="project" value="InterPro"/>
</dbReference>
<dbReference type="InterPro" id="IPR036515">
    <property type="entry name" value="Transposase_17_sf"/>
</dbReference>
<name>A0A518B1V7_9BACT</name>
<feature type="domain" description="Transposase IS200-like" evidence="1">
    <location>
        <begin position="68"/>
        <end position="191"/>
    </location>
</feature>
<dbReference type="EMBL" id="CP036279">
    <property type="protein sequence ID" value="QDU60967.1"/>
    <property type="molecule type" value="Genomic_DNA"/>
</dbReference>
<evidence type="ECO:0000313" key="2">
    <source>
        <dbReference type="EMBL" id="QDU60967.1"/>
    </source>
</evidence>
<dbReference type="GO" id="GO:0006313">
    <property type="term" value="P:DNA transposition"/>
    <property type="evidence" value="ECO:0007669"/>
    <property type="project" value="InterPro"/>
</dbReference>
<sequence>MPGTDVRRGRMFAGDGCSPGTNDCWRVWVLPETSRRLRRPRLNQPGVAKEEGVEGMPARQSLIDDRPYARFVTFSCDKRRKLLSLDRPKRIVIGELSRQLERHEGTCVGFVVMPNHVHVLLWFEHAERLPKFMHEWKRLSSHSIRSWYKQGDVRYHDIAPAGERFWMPKYHVFNVYEDAKLLEKLAYMHANPVRANLVDHPLDWPWSSARWYELGKEVGVPISSIGGK</sequence>
<dbReference type="Gene3D" id="3.30.70.1290">
    <property type="entry name" value="Transposase IS200-like"/>
    <property type="match status" value="1"/>
</dbReference>
<dbReference type="SMART" id="SM01321">
    <property type="entry name" value="Y1_Tnp"/>
    <property type="match status" value="1"/>
</dbReference>
<reference evidence="2 3" key="1">
    <citation type="submission" date="2019-02" db="EMBL/GenBank/DDBJ databases">
        <title>Deep-cultivation of Planctomycetes and their phenomic and genomic characterization uncovers novel biology.</title>
        <authorList>
            <person name="Wiegand S."/>
            <person name="Jogler M."/>
            <person name="Boedeker C."/>
            <person name="Pinto D."/>
            <person name="Vollmers J."/>
            <person name="Rivas-Marin E."/>
            <person name="Kohn T."/>
            <person name="Peeters S.H."/>
            <person name="Heuer A."/>
            <person name="Rast P."/>
            <person name="Oberbeckmann S."/>
            <person name="Bunk B."/>
            <person name="Jeske O."/>
            <person name="Meyerdierks A."/>
            <person name="Storesund J.E."/>
            <person name="Kallscheuer N."/>
            <person name="Luecker S."/>
            <person name="Lage O.M."/>
            <person name="Pohl T."/>
            <person name="Merkel B.J."/>
            <person name="Hornburger P."/>
            <person name="Mueller R.-W."/>
            <person name="Bruemmer F."/>
            <person name="Labrenz M."/>
            <person name="Spormann A.M."/>
            <person name="Op den Camp H."/>
            <person name="Overmann J."/>
            <person name="Amann R."/>
            <person name="Jetten M.S.M."/>
            <person name="Mascher T."/>
            <person name="Medema M.H."/>
            <person name="Devos D.P."/>
            <person name="Kaster A.-K."/>
            <person name="Ovreas L."/>
            <person name="Rohde M."/>
            <person name="Galperin M.Y."/>
            <person name="Jogler C."/>
        </authorList>
    </citation>
    <scope>NUCLEOTIDE SEQUENCE [LARGE SCALE GENOMIC DNA]</scope>
    <source>
        <strain evidence="2 3">Pan216</strain>
    </source>
</reference>
<keyword evidence="3" id="KW-1185">Reference proteome</keyword>
<dbReference type="NCBIfam" id="NF047646">
    <property type="entry name" value="REP_Tyr_transpos"/>
    <property type="match status" value="1"/>
</dbReference>
<dbReference type="InterPro" id="IPR002686">
    <property type="entry name" value="Transposase_17"/>
</dbReference>
<dbReference type="AlphaFoldDB" id="A0A518B1V7"/>
<proteinExistence type="predicted"/>
<dbReference type="GO" id="GO:0004803">
    <property type="term" value="F:transposase activity"/>
    <property type="evidence" value="ECO:0007669"/>
    <property type="project" value="InterPro"/>
</dbReference>
<evidence type="ECO:0000259" key="1">
    <source>
        <dbReference type="SMART" id="SM01321"/>
    </source>
</evidence>
<organism evidence="2 3">
    <name type="scientific">Kolteria novifilia</name>
    <dbReference type="NCBI Taxonomy" id="2527975"/>
    <lineage>
        <taxon>Bacteria</taxon>
        <taxon>Pseudomonadati</taxon>
        <taxon>Planctomycetota</taxon>
        <taxon>Planctomycetia</taxon>
        <taxon>Kolteriales</taxon>
        <taxon>Kolteriaceae</taxon>
        <taxon>Kolteria</taxon>
    </lineage>
</organism>
<accession>A0A518B1V7</accession>
<dbReference type="Proteomes" id="UP000317093">
    <property type="component" value="Chromosome"/>
</dbReference>
<dbReference type="PANTHER" id="PTHR34322:SF2">
    <property type="entry name" value="TRANSPOSASE IS200-LIKE DOMAIN-CONTAINING PROTEIN"/>
    <property type="match status" value="1"/>
</dbReference>
<dbReference type="SUPFAM" id="SSF143422">
    <property type="entry name" value="Transposase IS200-like"/>
    <property type="match status" value="1"/>
</dbReference>